<protein>
    <recommendedName>
        <fullName evidence="14">Cytochrome P450</fullName>
    </recommendedName>
</protein>
<dbReference type="InterPro" id="IPR002401">
    <property type="entry name" value="Cyt_P450_E_grp-I"/>
</dbReference>
<keyword evidence="7 9" id="KW-0408">Iron</keyword>
<dbReference type="FunFam" id="1.10.630.10:FF:000054">
    <property type="entry name" value="Cytochrome P450 84A1"/>
    <property type="match status" value="1"/>
</dbReference>
<dbReference type="PANTHER" id="PTHR47945">
    <property type="entry name" value="CYTOCHROME P450 84A1-RELATED"/>
    <property type="match status" value="1"/>
</dbReference>
<evidence type="ECO:0008006" key="14">
    <source>
        <dbReference type="Google" id="ProtNLM"/>
    </source>
</evidence>
<dbReference type="AlphaFoldDB" id="V4UBQ5"/>
<dbReference type="InterPro" id="IPR053062">
    <property type="entry name" value="CYP450_84A"/>
</dbReference>
<evidence type="ECO:0000256" key="6">
    <source>
        <dbReference type="ARBA" id="ARBA00023002"/>
    </source>
</evidence>
<keyword evidence="2 9" id="KW-0349">Heme</keyword>
<evidence type="ECO:0000256" key="7">
    <source>
        <dbReference type="ARBA" id="ARBA00023004"/>
    </source>
</evidence>
<dbReference type="OMA" id="RDSRVMI"/>
<proteinExistence type="inferred from homology"/>
<dbReference type="InParanoid" id="V4UBQ5"/>
<evidence type="ECO:0000256" key="5">
    <source>
        <dbReference type="ARBA" id="ARBA00022989"/>
    </source>
</evidence>
<dbReference type="Gramene" id="ESR36704">
    <property type="protein sequence ID" value="ESR36704"/>
    <property type="gene ID" value="CICLE_v10028122mg"/>
</dbReference>
<feature type="binding site" description="axial binding residue" evidence="9">
    <location>
        <position position="491"/>
    </location>
    <ligand>
        <name>heme</name>
        <dbReference type="ChEBI" id="CHEBI:30413"/>
    </ligand>
    <ligandPart>
        <name>Fe</name>
        <dbReference type="ChEBI" id="CHEBI:18248"/>
    </ligandPart>
</feature>
<feature type="transmembrane region" description="Helical" evidence="11">
    <location>
        <begin position="36"/>
        <end position="55"/>
    </location>
</feature>
<name>V4UBQ5_CITCL</name>
<dbReference type="PRINTS" id="PR00385">
    <property type="entry name" value="P450"/>
</dbReference>
<dbReference type="InterPro" id="IPR001128">
    <property type="entry name" value="Cyt_P450"/>
</dbReference>
<evidence type="ECO:0000313" key="13">
    <source>
        <dbReference type="Proteomes" id="UP000030687"/>
    </source>
</evidence>
<dbReference type="GO" id="GO:0016020">
    <property type="term" value="C:membrane"/>
    <property type="evidence" value="ECO:0007669"/>
    <property type="project" value="UniProtKB-SubCell"/>
</dbReference>
<evidence type="ECO:0000256" key="10">
    <source>
        <dbReference type="RuleBase" id="RU000461"/>
    </source>
</evidence>
<dbReference type="Proteomes" id="UP000030687">
    <property type="component" value="Unassembled WGS sequence"/>
</dbReference>
<evidence type="ECO:0000256" key="8">
    <source>
        <dbReference type="ARBA" id="ARBA00023136"/>
    </source>
</evidence>
<organism evidence="12 13">
    <name type="scientific">Citrus clementina</name>
    <name type="common">Clementine</name>
    <name type="synonym">Citrus deliciosa x Citrus sinensis</name>
    <dbReference type="NCBI Taxonomy" id="85681"/>
    <lineage>
        <taxon>Eukaryota</taxon>
        <taxon>Viridiplantae</taxon>
        <taxon>Streptophyta</taxon>
        <taxon>Embryophyta</taxon>
        <taxon>Tracheophyta</taxon>
        <taxon>Spermatophyta</taxon>
        <taxon>Magnoliopsida</taxon>
        <taxon>eudicotyledons</taxon>
        <taxon>Gunneridae</taxon>
        <taxon>Pentapetalae</taxon>
        <taxon>rosids</taxon>
        <taxon>malvids</taxon>
        <taxon>Sapindales</taxon>
        <taxon>Rutaceae</taxon>
        <taxon>Aurantioideae</taxon>
        <taxon>Citrus</taxon>
    </lineage>
</organism>
<dbReference type="InterPro" id="IPR017972">
    <property type="entry name" value="Cyt_P450_CS"/>
</dbReference>
<dbReference type="Gene3D" id="1.10.630.10">
    <property type="entry name" value="Cytochrome P450"/>
    <property type="match status" value="1"/>
</dbReference>
<dbReference type="eggNOG" id="KOG0156">
    <property type="taxonomic scope" value="Eukaryota"/>
</dbReference>
<evidence type="ECO:0000256" key="3">
    <source>
        <dbReference type="ARBA" id="ARBA00022692"/>
    </source>
</evidence>
<keyword evidence="13" id="KW-1185">Reference proteome</keyword>
<evidence type="ECO:0000256" key="9">
    <source>
        <dbReference type="PIRSR" id="PIRSR602401-1"/>
    </source>
</evidence>
<gene>
    <name evidence="12" type="ORF">CICLE_v10028122mg</name>
</gene>
<keyword evidence="8 11" id="KW-0472">Membrane</keyword>
<dbReference type="PANTHER" id="PTHR47945:SF6">
    <property type="entry name" value="FERULATE 5-HYDROXYLASE"/>
    <property type="match status" value="1"/>
</dbReference>
<comment type="similarity">
    <text evidence="10">Belongs to the cytochrome P450 family.</text>
</comment>
<evidence type="ECO:0000256" key="4">
    <source>
        <dbReference type="ARBA" id="ARBA00022723"/>
    </source>
</evidence>
<dbReference type="InterPro" id="IPR036396">
    <property type="entry name" value="Cyt_P450_sf"/>
</dbReference>
<evidence type="ECO:0000256" key="2">
    <source>
        <dbReference type="ARBA" id="ARBA00022617"/>
    </source>
</evidence>
<dbReference type="SUPFAM" id="SSF48264">
    <property type="entry name" value="Cytochrome P450"/>
    <property type="match status" value="1"/>
</dbReference>
<accession>V4UBQ5</accession>
<dbReference type="PRINTS" id="PR00463">
    <property type="entry name" value="EP450I"/>
</dbReference>
<evidence type="ECO:0000256" key="1">
    <source>
        <dbReference type="ARBA" id="ARBA00004167"/>
    </source>
</evidence>
<keyword evidence="6 10" id="KW-0560">Oxidoreductase</keyword>
<keyword evidence="4 9" id="KW-0479">Metal-binding</keyword>
<dbReference type="GO" id="GO:0005506">
    <property type="term" value="F:iron ion binding"/>
    <property type="evidence" value="ECO:0007669"/>
    <property type="project" value="InterPro"/>
</dbReference>
<dbReference type="GO" id="GO:0016705">
    <property type="term" value="F:oxidoreductase activity, acting on paired donors, with incorporation or reduction of molecular oxygen"/>
    <property type="evidence" value="ECO:0007669"/>
    <property type="project" value="InterPro"/>
</dbReference>
<dbReference type="PROSITE" id="PS00086">
    <property type="entry name" value="CYTOCHROME_P450"/>
    <property type="match status" value="1"/>
</dbReference>
<keyword evidence="10" id="KW-0503">Monooxygenase</keyword>
<dbReference type="Pfam" id="PF00067">
    <property type="entry name" value="p450"/>
    <property type="match status" value="1"/>
</dbReference>
<dbReference type="CDD" id="cd11072">
    <property type="entry name" value="CYP71-like"/>
    <property type="match status" value="1"/>
</dbReference>
<dbReference type="KEGG" id="cic:CICLE_v10028122mg"/>
<keyword evidence="3 11" id="KW-0812">Transmembrane</keyword>
<evidence type="ECO:0000256" key="11">
    <source>
        <dbReference type="SAM" id="Phobius"/>
    </source>
</evidence>
<comment type="subcellular location">
    <subcellularLocation>
        <location evidence="1">Membrane</location>
        <topology evidence="1">Single-pass membrane protein</topology>
    </subcellularLocation>
</comment>
<keyword evidence="5 11" id="KW-1133">Transmembrane helix</keyword>
<evidence type="ECO:0000313" key="12">
    <source>
        <dbReference type="EMBL" id="ESR36704.1"/>
    </source>
</evidence>
<reference evidence="12 13" key="1">
    <citation type="submission" date="2013-10" db="EMBL/GenBank/DDBJ databases">
        <authorList>
            <consortium name="International Citrus Genome Consortium"/>
            <person name="Jenkins J."/>
            <person name="Schmutz J."/>
            <person name="Prochnik S."/>
            <person name="Rokhsar D."/>
            <person name="Gmitter F."/>
            <person name="Ollitrault P."/>
            <person name="Machado M."/>
            <person name="Talon M."/>
            <person name="Wincker P."/>
            <person name="Jaillon O."/>
            <person name="Morgante M."/>
        </authorList>
    </citation>
    <scope>NUCLEOTIDE SEQUENCE</scope>
    <source>
        <strain evidence="13">cv. Clemenules</strain>
    </source>
</reference>
<sequence>MSIGSAYISGRPHLLTKLIRLTAMDSLLQTLQSSPIFFIILPLLLAFVLFSLTTLRKKLPYPPGPKGYPIIGNMAMMDQLTHRGLADLAKKYGGLLHLQMGAIHVVAVSTPDMAKEVLQAQDLVFANRPANVAITYLTYDRADMAFANYGPFWRQMRKICVIKLFSRRREESWASVREEVDSTLQTVMNTTGSKVNIGELVFALTRNITYRAAFGSFSHDGQDEFVKILQEFSKLFGAFNIADFFPWMGWINARGFYKRMARARESLDGFIDSIIDEHMKKKKKKNVRDEEGKINYNDGEAEAEADTDMVDELMAFYSEEEGVAAKGDGDDLQSAKLTRDHIKAIIMDVMFGGTETVASAIEWAMAELMKSPHDLKKVQEELADKVGLTRILHDSDLKQLTYLKCCIKETLRLHPPIPLLLHETASNTVVSGYNIPAKSRVMINAWAIGRDPFAWEDPDKFNPARFLHENAPDFTGNHFEYIPFGSGRRSCPGMQLGLYALELSVAHLLHCFNWELPDGMSPGELDMNDMFGLTAPKACRLVAVPSYRLTCPLKIF</sequence>
<dbReference type="EMBL" id="KI536978">
    <property type="protein sequence ID" value="ESR36704.1"/>
    <property type="molecule type" value="Genomic_DNA"/>
</dbReference>
<dbReference type="GO" id="GO:0020037">
    <property type="term" value="F:heme binding"/>
    <property type="evidence" value="ECO:0007669"/>
    <property type="project" value="InterPro"/>
</dbReference>
<comment type="cofactor">
    <cofactor evidence="9">
        <name>heme</name>
        <dbReference type="ChEBI" id="CHEBI:30413"/>
    </cofactor>
</comment>
<dbReference type="GO" id="GO:0004497">
    <property type="term" value="F:monooxygenase activity"/>
    <property type="evidence" value="ECO:0007669"/>
    <property type="project" value="UniProtKB-KW"/>
</dbReference>